<name>A0A6J7J6L8_9ZZZZ</name>
<accession>A0A6J7J6L8</accession>
<dbReference type="AlphaFoldDB" id="A0A6J7J6L8"/>
<evidence type="ECO:0000313" key="1">
    <source>
        <dbReference type="EMBL" id="CAB4938700.1"/>
    </source>
</evidence>
<dbReference type="EMBL" id="CAFBMK010000223">
    <property type="protein sequence ID" value="CAB4938700.1"/>
    <property type="molecule type" value="Genomic_DNA"/>
</dbReference>
<proteinExistence type="predicted"/>
<protein>
    <submittedName>
        <fullName evidence="1">Unannotated protein</fullName>
    </submittedName>
</protein>
<sequence>MAAAEAKQWRYDTIVGECHLEKHKKRFVTELDAQIFTWKLQERHGKPLQRAYECDGRDAPDGHGCGAWHLTSKTFFS</sequence>
<reference evidence="1" key="1">
    <citation type="submission" date="2020-05" db="EMBL/GenBank/DDBJ databases">
        <authorList>
            <person name="Chiriac C."/>
            <person name="Salcher M."/>
            <person name="Ghai R."/>
            <person name="Kavagutti S V."/>
        </authorList>
    </citation>
    <scope>NUCLEOTIDE SEQUENCE</scope>
</reference>
<organism evidence="1">
    <name type="scientific">freshwater metagenome</name>
    <dbReference type="NCBI Taxonomy" id="449393"/>
    <lineage>
        <taxon>unclassified sequences</taxon>
        <taxon>metagenomes</taxon>
        <taxon>ecological metagenomes</taxon>
    </lineage>
</organism>
<gene>
    <name evidence="1" type="ORF">UFOPK3564_02808</name>
</gene>